<dbReference type="InterPro" id="IPR029052">
    <property type="entry name" value="Metallo-depent_PP-like"/>
</dbReference>
<gene>
    <name evidence="2" type="ORF">C8N38_11582</name>
</gene>
<dbReference type="InterPro" id="IPR004843">
    <property type="entry name" value="Calcineurin-like_PHP"/>
</dbReference>
<evidence type="ECO:0000259" key="1">
    <source>
        <dbReference type="Pfam" id="PF00149"/>
    </source>
</evidence>
<dbReference type="SUPFAM" id="SSF56300">
    <property type="entry name" value="Metallo-dependent phosphatases"/>
    <property type="match status" value="1"/>
</dbReference>
<dbReference type="PANTHER" id="PTHR42850:SF4">
    <property type="entry name" value="ZINC-DEPENDENT ENDOPOLYPHOSPHATASE"/>
    <property type="match status" value="1"/>
</dbReference>
<comment type="caution">
    <text evidence="2">The sequence shown here is derived from an EMBL/GenBank/DDBJ whole genome shotgun (WGS) entry which is preliminary data.</text>
</comment>
<feature type="domain" description="Calcineurin-like phosphoesterase" evidence="1">
    <location>
        <begin position="3"/>
        <end position="121"/>
    </location>
</feature>
<dbReference type="GO" id="GO:0110154">
    <property type="term" value="P:RNA decapping"/>
    <property type="evidence" value="ECO:0007669"/>
    <property type="project" value="TreeGrafter"/>
</dbReference>
<name>A0A8E3APR9_9RHOB</name>
<dbReference type="Pfam" id="PF00149">
    <property type="entry name" value="Metallophos"/>
    <property type="match status" value="1"/>
</dbReference>
<organism evidence="2 3">
    <name type="scientific">Rhodovulum kholense</name>
    <dbReference type="NCBI Taxonomy" id="453584"/>
    <lineage>
        <taxon>Bacteria</taxon>
        <taxon>Pseudomonadati</taxon>
        <taxon>Pseudomonadota</taxon>
        <taxon>Alphaproteobacteria</taxon>
        <taxon>Rhodobacterales</taxon>
        <taxon>Paracoccaceae</taxon>
        <taxon>Rhodovulum</taxon>
    </lineage>
</organism>
<dbReference type="EMBL" id="QAYC01000015">
    <property type="protein sequence ID" value="PTW44888.1"/>
    <property type="molecule type" value="Genomic_DNA"/>
</dbReference>
<dbReference type="InterPro" id="IPR050126">
    <property type="entry name" value="Ap4A_hydrolase"/>
</dbReference>
<protein>
    <submittedName>
        <fullName evidence="2">Serine/threonine protein phosphatase 1</fullName>
    </submittedName>
</protein>
<dbReference type="PANTHER" id="PTHR42850">
    <property type="entry name" value="METALLOPHOSPHOESTERASE"/>
    <property type="match status" value="1"/>
</dbReference>
<dbReference type="Proteomes" id="UP000244037">
    <property type="component" value="Unassembled WGS sequence"/>
</dbReference>
<dbReference type="GO" id="GO:0016791">
    <property type="term" value="F:phosphatase activity"/>
    <property type="evidence" value="ECO:0007669"/>
    <property type="project" value="TreeGrafter"/>
</dbReference>
<dbReference type="GO" id="GO:0005737">
    <property type="term" value="C:cytoplasm"/>
    <property type="evidence" value="ECO:0007669"/>
    <property type="project" value="TreeGrafter"/>
</dbReference>
<dbReference type="AlphaFoldDB" id="A0A8E3APR9"/>
<accession>A0A8E3APR9</accession>
<dbReference type="GO" id="GO:0008803">
    <property type="term" value="F:bis(5'-nucleosyl)-tetraphosphatase (symmetrical) activity"/>
    <property type="evidence" value="ECO:0007669"/>
    <property type="project" value="TreeGrafter"/>
</dbReference>
<reference evidence="2 3" key="1">
    <citation type="submission" date="2018-04" db="EMBL/GenBank/DDBJ databases">
        <title>Genomic Encyclopedia of Archaeal and Bacterial Type Strains, Phase II (KMG-II): from individual species to whole genera.</title>
        <authorList>
            <person name="Goeker M."/>
        </authorList>
    </citation>
    <scope>NUCLEOTIDE SEQUENCE [LARGE SCALE GENOMIC DNA]</scope>
    <source>
        <strain evidence="2 3">DSM 19783</strain>
    </source>
</reference>
<proteinExistence type="predicted"/>
<evidence type="ECO:0000313" key="3">
    <source>
        <dbReference type="Proteomes" id="UP000244037"/>
    </source>
</evidence>
<sequence length="251" mass="27805">MLRTYAIGDIHGQRALLEAAHARIVEDRARTGDAEAPVVHVGDYVDRGPDSCGVIEFLLDGLRRGAPWICLMGNHDRWMQHFLLPTCEQEPTNPAMHWLEDGVGGRATLASYGVDAGTHRMMLDIHADARAQIPADHMSFLDDLRPFYRRGAAFFCHAGIRPGIPLDAQDVTDLFWIRSEFHRDTRDHGALIVHGHTQVEAVKNCGNRVNLDTGAGYGRALSAVVIEGQDVFLLSPEGRVRIDPLDCREAV</sequence>
<evidence type="ECO:0000313" key="2">
    <source>
        <dbReference type="EMBL" id="PTW44888.1"/>
    </source>
</evidence>
<dbReference type="Gene3D" id="3.60.21.10">
    <property type="match status" value="1"/>
</dbReference>
<keyword evidence="3" id="KW-1185">Reference proteome</keyword>